<dbReference type="CDD" id="cd01935">
    <property type="entry name" value="Ntn_CGH_like"/>
    <property type="match status" value="1"/>
</dbReference>
<gene>
    <name evidence="2" type="ORF">FPQ13_06040</name>
</gene>
<dbReference type="PANTHER" id="PTHR34180:SF1">
    <property type="entry name" value="BETA-ALANYL-DOPAMINE_CARCININE HYDROLASE"/>
    <property type="match status" value="1"/>
</dbReference>
<name>A0A556PN93_9BACI</name>
<dbReference type="InterPro" id="IPR047794">
    <property type="entry name" value="C45_proenzyme-like"/>
</dbReference>
<protein>
    <submittedName>
        <fullName evidence="2">Linear amide C-N hydrolase</fullName>
    </submittedName>
</protein>
<dbReference type="GO" id="GO:0016787">
    <property type="term" value="F:hydrolase activity"/>
    <property type="evidence" value="ECO:0007669"/>
    <property type="project" value="UniProtKB-KW"/>
</dbReference>
<dbReference type="NCBIfam" id="NF040521">
    <property type="entry name" value="C45_proenzyme"/>
    <property type="match status" value="1"/>
</dbReference>
<dbReference type="InterPro" id="IPR029055">
    <property type="entry name" value="Ntn_hydrolases_N"/>
</dbReference>
<evidence type="ECO:0000313" key="2">
    <source>
        <dbReference type="EMBL" id="TSJ65865.1"/>
    </source>
</evidence>
<dbReference type="EMBL" id="VMHE01000007">
    <property type="protein sequence ID" value="TSJ65865.1"/>
    <property type="molecule type" value="Genomic_DNA"/>
</dbReference>
<dbReference type="InterPro" id="IPR047801">
    <property type="entry name" value="Peptidase_C45"/>
</dbReference>
<dbReference type="OrthoDB" id="8617387at2"/>
<sequence>MITIQSDIKQFRGTHYELGYRQGEELKNSPILKTRHKYWKLKRPRFHIDIPEAKSAIMHFAPKIWDEFEGIADGSKQPLENVLRDFGGYRMEPERSGCSVFVQDEFLVRNYDFQPATYDGRYMVYQPTDSGHAVIGPSSRVTGRMDGMNEHGLAIGYNFTHRKKTKDGFVCYMISRMILELCENVDQAVQLLKEIPHRNAFSYILLDQTGTHYIIEASPRDVTVRQASECTNHFVTQEKENRHHIKESQARLEKINKLKPSMLTPEKAFETFDAKDKGIFSDNYKSWSGTIHTSLYQPRELKAWISLGGNQQPEIFDFQKWLTGIDFQDSTLTGKLETDIPTANMER</sequence>
<keyword evidence="2" id="KW-0378">Hydrolase</keyword>
<dbReference type="AlphaFoldDB" id="A0A556PN93"/>
<dbReference type="Gene3D" id="3.60.60.10">
    <property type="entry name" value="Penicillin V Acylase, Chain A"/>
    <property type="match status" value="1"/>
</dbReference>
<dbReference type="Pfam" id="PF03417">
    <property type="entry name" value="AAT"/>
    <property type="match status" value="1"/>
</dbReference>
<accession>A0A556PN93</accession>
<feature type="domain" description="Peptidase C45 hydrolase" evidence="1">
    <location>
        <begin position="105"/>
        <end position="311"/>
    </location>
</feature>
<dbReference type="SUPFAM" id="SSF56235">
    <property type="entry name" value="N-terminal nucleophile aminohydrolases (Ntn hydrolases)"/>
    <property type="match status" value="1"/>
</dbReference>
<dbReference type="PANTHER" id="PTHR34180">
    <property type="entry name" value="PEPTIDASE C45"/>
    <property type="match status" value="1"/>
</dbReference>
<dbReference type="RefSeq" id="WP_144088430.1">
    <property type="nucleotide sequence ID" value="NZ_VMHE01000007.1"/>
</dbReference>
<evidence type="ECO:0000313" key="3">
    <source>
        <dbReference type="Proteomes" id="UP000316425"/>
    </source>
</evidence>
<proteinExistence type="predicted"/>
<comment type="caution">
    <text evidence="2">The sequence shown here is derived from an EMBL/GenBank/DDBJ whole genome shotgun (WGS) entry which is preliminary data.</text>
</comment>
<evidence type="ECO:0000259" key="1">
    <source>
        <dbReference type="Pfam" id="PF03417"/>
    </source>
</evidence>
<reference evidence="2 3" key="1">
    <citation type="submission" date="2019-07" db="EMBL/GenBank/DDBJ databases">
        <title>Allobacillus sp. nov. SKP isolated from shrimp paste of Euphausiacea.</title>
        <authorList>
            <person name="Kanchanasin P."/>
            <person name="Tanasupawat S."/>
            <person name="Shi W."/>
            <person name="Wu L."/>
            <person name="Ma J."/>
        </authorList>
    </citation>
    <scope>NUCLEOTIDE SEQUENCE [LARGE SCALE GENOMIC DNA]</scope>
    <source>
        <strain evidence="2 3">SKP4-8</strain>
    </source>
</reference>
<organism evidence="2 3">
    <name type="scientific">Allobacillus salarius</name>
    <dbReference type="NCBI Taxonomy" id="1955272"/>
    <lineage>
        <taxon>Bacteria</taxon>
        <taxon>Bacillati</taxon>
        <taxon>Bacillota</taxon>
        <taxon>Bacilli</taxon>
        <taxon>Bacillales</taxon>
        <taxon>Bacillaceae</taxon>
        <taxon>Allobacillus</taxon>
    </lineage>
</organism>
<dbReference type="InterPro" id="IPR005079">
    <property type="entry name" value="Peptidase_C45_hydrolase"/>
</dbReference>
<keyword evidence="3" id="KW-1185">Reference proteome</keyword>
<dbReference type="Proteomes" id="UP000316425">
    <property type="component" value="Unassembled WGS sequence"/>
</dbReference>